<evidence type="ECO:0000256" key="4">
    <source>
        <dbReference type="ARBA" id="ARBA00049288"/>
    </source>
</evidence>
<reference evidence="7 8" key="1">
    <citation type="submission" date="2023-07" db="EMBL/GenBank/DDBJ databases">
        <title>Genomic Encyclopedia of Type Strains, Phase IV (KMG-IV): sequencing the most valuable type-strain genomes for metagenomic binning, comparative biology and taxonomic classification.</title>
        <authorList>
            <person name="Goeker M."/>
        </authorList>
    </citation>
    <scope>NUCLEOTIDE SEQUENCE [LARGE SCALE GENOMIC DNA]</scope>
    <source>
        <strain evidence="7 8">DSM 4006</strain>
    </source>
</reference>
<dbReference type="EMBL" id="JAUSTP010000015">
    <property type="protein sequence ID" value="MDQ0190204.1"/>
    <property type="molecule type" value="Genomic_DNA"/>
</dbReference>
<dbReference type="PRINTS" id="PR00143">
    <property type="entry name" value="CITRTSNTHASE"/>
</dbReference>
<organism evidence="7 8">
    <name type="scientific">Alicyclobacillus cycloheptanicus</name>
    <dbReference type="NCBI Taxonomy" id="1457"/>
    <lineage>
        <taxon>Bacteria</taxon>
        <taxon>Bacillati</taxon>
        <taxon>Bacillota</taxon>
        <taxon>Bacilli</taxon>
        <taxon>Bacillales</taxon>
        <taxon>Alicyclobacillaceae</taxon>
        <taxon>Alicyclobacillus</taxon>
    </lineage>
</organism>
<evidence type="ECO:0000256" key="5">
    <source>
        <dbReference type="PIRNR" id="PIRNR001369"/>
    </source>
</evidence>
<dbReference type="PANTHER" id="PTHR11739">
    <property type="entry name" value="CITRATE SYNTHASE"/>
    <property type="match status" value="1"/>
</dbReference>
<accession>A0ABT9XJI4</accession>
<dbReference type="CDD" id="cd06109">
    <property type="entry name" value="BsCS-I_like"/>
    <property type="match status" value="1"/>
</dbReference>
<dbReference type="InterPro" id="IPR002020">
    <property type="entry name" value="Citrate_synthase"/>
</dbReference>
<evidence type="ECO:0000313" key="7">
    <source>
        <dbReference type="EMBL" id="MDQ0190204.1"/>
    </source>
</evidence>
<gene>
    <name evidence="7" type="ORF">J2S03_002067</name>
</gene>
<comment type="pathway">
    <text evidence="1">Carbohydrate metabolism; tricarboxylic acid cycle.</text>
</comment>
<evidence type="ECO:0000256" key="3">
    <source>
        <dbReference type="ARBA" id="ARBA00022679"/>
    </source>
</evidence>
<dbReference type="Pfam" id="PF00285">
    <property type="entry name" value="Citrate_synt"/>
    <property type="match status" value="1"/>
</dbReference>
<dbReference type="NCBIfam" id="NF009005">
    <property type="entry name" value="PRK12350.1"/>
    <property type="match status" value="1"/>
</dbReference>
<evidence type="ECO:0000256" key="2">
    <source>
        <dbReference type="ARBA" id="ARBA00010566"/>
    </source>
</evidence>
<dbReference type="PIRSF" id="PIRSF001369">
    <property type="entry name" value="Citrate_synth"/>
    <property type="match status" value="1"/>
</dbReference>
<dbReference type="Gene3D" id="1.10.580.10">
    <property type="entry name" value="Citrate Synthase, domain 1"/>
    <property type="match status" value="1"/>
</dbReference>
<keyword evidence="7" id="KW-0012">Acyltransferase</keyword>
<comment type="similarity">
    <text evidence="2 5 6">Belongs to the citrate synthase family.</text>
</comment>
<evidence type="ECO:0000256" key="6">
    <source>
        <dbReference type="RuleBase" id="RU003406"/>
    </source>
</evidence>
<dbReference type="PANTHER" id="PTHR11739:SF4">
    <property type="entry name" value="CITRATE SYNTHASE, PEROXISOMAL"/>
    <property type="match status" value="1"/>
</dbReference>
<dbReference type="GO" id="GO:0036440">
    <property type="term" value="F:citrate synthase activity"/>
    <property type="evidence" value="ECO:0007669"/>
    <property type="project" value="UniProtKB-EC"/>
</dbReference>
<evidence type="ECO:0000313" key="8">
    <source>
        <dbReference type="Proteomes" id="UP001232973"/>
    </source>
</evidence>
<dbReference type="InterPro" id="IPR019810">
    <property type="entry name" value="Citrate_synthase_AS"/>
</dbReference>
<dbReference type="InterPro" id="IPR024176">
    <property type="entry name" value="Citrate_synthase_bac-typ"/>
</dbReference>
<dbReference type="InterPro" id="IPR016142">
    <property type="entry name" value="Citrate_synth-like_lrg_a-sub"/>
</dbReference>
<comment type="catalytic activity">
    <reaction evidence="4">
        <text>oxaloacetate + acetyl-CoA + H2O = citrate + CoA + H(+)</text>
        <dbReference type="Rhea" id="RHEA:16845"/>
        <dbReference type="ChEBI" id="CHEBI:15377"/>
        <dbReference type="ChEBI" id="CHEBI:15378"/>
        <dbReference type="ChEBI" id="CHEBI:16452"/>
        <dbReference type="ChEBI" id="CHEBI:16947"/>
        <dbReference type="ChEBI" id="CHEBI:57287"/>
        <dbReference type="ChEBI" id="CHEBI:57288"/>
        <dbReference type="EC" id="2.3.3.16"/>
    </reaction>
</comment>
<dbReference type="Proteomes" id="UP001232973">
    <property type="component" value="Unassembled WGS sequence"/>
</dbReference>
<protein>
    <recommendedName>
        <fullName evidence="5">Citrate synthase</fullName>
    </recommendedName>
</protein>
<dbReference type="Gene3D" id="1.10.230.10">
    <property type="entry name" value="Cytochrome P450-Terp, domain 2"/>
    <property type="match status" value="1"/>
</dbReference>
<sequence>MPSVNGLADIVAAETELSMVDGQRGRLVYRGYEAPALAKTRRFSEVAHLLWTGRLPDPSELRELETQLTEARTLPPEIVAILDALPPEVDMMSALRTAVSAIRPRQIWPPTIEDATRIAGMMPTIVAYRHAKVTGQTPVPPRLDLSHVANYLYMLNGRAPSEAHTRALEAYLILTIDHGLNASTFAGRVAASTQSDLSAALTAALAAMKGPLHGGAPSLVMDMLDEIGSRENAAPFLRAKLERGERLMGFGHRVYKTRDPRAEALRDIVIELTQADPWFDLAAHTETIALRLLEEYKPGRELYTNVEYWAAAILRTVEIPKPIYTATFSISRVVGWSAHVLEQAANNRLIRPQSTYVGPLPA</sequence>
<dbReference type="InterPro" id="IPR036969">
    <property type="entry name" value="Citrate_synthase_sf"/>
</dbReference>
<dbReference type="RefSeq" id="WP_274457343.1">
    <property type="nucleotide sequence ID" value="NZ_CP067097.1"/>
</dbReference>
<keyword evidence="3 5" id="KW-0808">Transferase</keyword>
<keyword evidence="8" id="KW-1185">Reference proteome</keyword>
<proteinExistence type="inferred from homology"/>
<dbReference type="InterPro" id="IPR016143">
    <property type="entry name" value="Citrate_synth-like_sm_a-sub"/>
</dbReference>
<evidence type="ECO:0000256" key="1">
    <source>
        <dbReference type="ARBA" id="ARBA00005163"/>
    </source>
</evidence>
<comment type="caution">
    <text evidence="7">The sequence shown here is derived from an EMBL/GenBank/DDBJ whole genome shotgun (WGS) entry which is preliminary data.</text>
</comment>
<dbReference type="SUPFAM" id="SSF48256">
    <property type="entry name" value="Citrate synthase"/>
    <property type="match status" value="1"/>
</dbReference>
<dbReference type="PROSITE" id="PS00480">
    <property type="entry name" value="CITRATE_SYNTHASE"/>
    <property type="match status" value="1"/>
</dbReference>
<name>A0ABT9XJI4_9BACL</name>